<evidence type="ECO:0000256" key="2">
    <source>
        <dbReference type="ARBA" id="ARBA00023015"/>
    </source>
</evidence>
<keyword evidence="2" id="KW-0805">Transcription regulation</keyword>
<evidence type="ECO:0000256" key="3">
    <source>
        <dbReference type="ARBA" id="ARBA00023125"/>
    </source>
</evidence>
<evidence type="ECO:0000313" key="6">
    <source>
        <dbReference type="EMBL" id="MDD7972053.1"/>
    </source>
</evidence>
<dbReference type="Pfam" id="PF00126">
    <property type="entry name" value="HTH_1"/>
    <property type="match status" value="2"/>
</dbReference>
<dbReference type="PANTHER" id="PTHR30419:SF8">
    <property type="entry name" value="NITROGEN ASSIMILATION TRANSCRIPTIONAL ACTIVATOR-RELATED"/>
    <property type="match status" value="1"/>
</dbReference>
<reference evidence="6" key="1">
    <citation type="submission" date="2023-02" db="EMBL/GenBank/DDBJ databases">
        <title>Description of Roseinatronobacter alkalisoli sp. nov., an alkaliphilic bacerium isolated from soda soil.</title>
        <authorList>
            <person name="Wei W."/>
        </authorList>
    </citation>
    <scope>NUCLEOTIDE SEQUENCE</scope>
    <source>
        <strain evidence="6">HJB301</strain>
    </source>
</reference>
<sequence length="427" mass="46181">MTGRELAHDDASMAMFPNLRHLRLLDVAISESSLTAAARKVHISQPAASQAIAKLAEVFGARLIERSGNNVAPTPEGEIVVKRARRALDHLRATGPGLKGRKPTDRAQAGDLLVRYASTSQLRAVSAFATTGSFAAAARKLGQAESSVQRACRDIERIIGQPLLEGGQRKRVLTASGQRLAEQASLALNEVTLARAELRERAGVFDSHLVIGALPLARTQLVPRAIVQLMARYPAARIEIVDGAYDALVQQMRLGACDFIIGALRGRDRAKGLQERALFKDLLCIVARAGHPLAGRRVQGAELARFPWILPRRDAPARHVFERLSSLHGLEDPARGHVETGSLVVVRGLLMESDALTLISLSQIDYEYTQGLLAPLDFPLDDAQRVIGVTLLDSSLPNSLQRTFLEFLEDSSASIVSGKPPQLAQGL</sequence>
<dbReference type="Proteomes" id="UP001431784">
    <property type="component" value="Unassembled WGS sequence"/>
</dbReference>
<dbReference type="InterPro" id="IPR005119">
    <property type="entry name" value="LysR_subst-bd"/>
</dbReference>
<dbReference type="InterPro" id="IPR000847">
    <property type="entry name" value="LysR_HTH_N"/>
</dbReference>
<name>A0ABT5TAB2_9RHOB</name>
<gene>
    <name evidence="6" type="ORF">PUT78_13185</name>
</gene>
<dbReference type="InterPro" id="IPR036390">
    <property type="entry name" value="WH_DNA-bd_sf"/>
</dbReference>
<dbReference type="InterPro" id="IPR050950">
    <property type="entry name" value="HTH-type_LysR_regulators"/>
</dbReference>
<dbReference type="EMBL" id="JAQZSM010000012">
    <property type="protein sequence ID" value="MDD7972053.1"/>
    <property type="molecule type" value="Genomic_DNA"/>
</dbReference>
<accession>A0ABT5TAB2</accession>
<feature type="domain" description="HTH lysR-type" evidence="5">
    <location>
        <begin position="17"/>
        <end position="74"/>
    </location>
</feature>
<evidence type="ECO:0000313" key="7">
    <source>
        <dbReference type="Proteomes" id="UP001431784"/>
    </source>
</evidence>
<dbReference type="InterPro" id="IPR036388">
    <property type="entry name" value="WH-like_DNA-bd_sf"/>
</dbReference>
<evidence type="ECO:0000256" key="1">
    <source>
        <dbReference type="ARBA" id="ARBA00009437"/>
    </source>
</evidence>
<proteinExistence type="inferred from homology"/>
<protein>
    <submittedName>
        <fullName evidence="6">LysR family transcriptional regulator</fullName>
    </submittedName>
</protein>
<comment type="similarity">
    <text evidence="1">Belongs to the LysR transcriptional regulatory family.</text>
</comment>
<dbReference type="Gene3D" id="3.40.190.10">
    <property type="entry name" value="Periplasmic binding protein-like II"/>
    <property type="match status" value="2"/>
</dbReference>
<dbReference type="SUPFAM" id="SSF53850">
    <property type="entry name" value="Periplasmic binding protein-like II"/>
    <property type="match status" value="1"/>
</dbReference>
<dbReference type="Pfam" id="PF03466">
    <property type="entry name" value="LysR_substrate"/>
    <property type="match status" value="1"/>
</dbReference>
<dbReference type="PRINTS" id="PR00039">
    <property type="entry name" value="HTHLYSR"/>
</dbReference>
<keyword evidence="4" id="KW-0804">Transcription</keyword>
<organism evidence="6 7">
    <name type="scientific">Roseinatronobacter alkalisoli</name>
    <dbReference type="NCBI Taxonomy" id="3028235"/>
    <lineage>
        <taxon>Bacteria</taxon>
        <taxon>Pseudomonadati</taxon>
        <taxon>Pseudomonadota</taxon>
        <taxon>Alphaproteobacteria</taxon>
        <taxon>Rhodobacterales</taxon>
        <taxon>Paracoccaceae</taxon>
        <taxon>Roseinatronobacter</taxon>
    </lineage>
</organism>
<evidence type="ECO:0000256" key="4">
    <source>
        <dbReference type="ARBA" id="ARBA00023163"/>
    </source>
</evidence>
<keyword evidence="7" id="KW-1185">Reference proteome</keyword>
<dbReference type="PANTHER" id="PTHR30419">
    <property type="entry name" value="HTH-TYPE TRANSCRIPTIONAL REGULATOR YBHD"/>
    <property type="match status" value="1"/>
</dbReference>
<dbReference type="RefSeq" id="WP_274352733.1">
    <property type="nucleotide sequence ID" value="NZ_JAQZSM010000012.1"/>
</dbReference>
<feature type="domain" description="HTH lysR-type" evidence="5">
    <location>
        <begin position="121"/>
        <end position="174"/>
    </location>
</feature>
<dbReference type="Gene3D" id="1.10.10.10">
    <property type="entry name" value="Winged helix-like DNA-binding domain superfamily/Winged helix DNA-binding domain"/>
    <property type="match status" value="2"/>
</dbReference>
<keyword evidence="3" id="KW-0238">DNA-binding</keyword>
<dbReference type="SUPFAM" id="SSF46785">
    <property type="entry name" value="Winged helix' DNA-binding domain"/>
    <property type="match status" value="2"/>
</dbReference>
<evidence type="ECO:0000259" key="5">
    <source>
        <dbReference type="PROSITE" id="PS50931"/>
    </source>
</evidence>
<dbReference type="PROSITE" id="PS50931">
    <property type="entry name" value="HTH_LYSR"/>
    <property type="match status" value="2"/>
</dbReference>
<comment type="caution">
    <text evidence="6">The sequence shown here is derived from an EMBL/GenBank/DDBJ whole genome shotgun (WGS) entry which is preliminary data.</text>
</comment>